<evidence type="ECO:0000313" key="2">
    <source>
        <dbReference type="Proteomes" id="UP000000753"/>
    </source>
</evidence>
<accession>B8CPF0</accession>
<dbReference type="AlphaFoldDB" id="B8CPF0"/>
<proteinExistence type="predicted"/>
<dbReference type="HOGENOM" id="CLU_3398426_0_0_6"/>
<gene>
    <name evidence="1" type="ordered locus">swp_2800</name>
</gene>
<reference evidence="1 2" key="1">
    <citation type="journal article" date="2008" name="PLoS ONE">
        <title>Environmental adaptation: genomic analysis of the piezotolerant and psychrotolerant deep-sea iron reducing bacterium Shewanella piezotolerans WP3.</title>
        <authorList>
            <person name="Wang F."/>
            <person name="Wang J."/>
            <person name="Jian H."/>
            <person name="Zhang B."/>
            <person name="Li S."/>
            <person name="Wang F."/>
            <person name="Zeng X."/>
            <person name="Gao L."/>
            <person name="Bartlett D.H."/>
            <person name="Yu J."/>
            <person name="Hu S."/>
            <person name="Xiao X."/>
        </authorList>
    </citation>
    <scope>NUCLEOTIDE SEQUENCE [LARGE SCALE GENOMIC DNA]</scope>
    <source>
        <strain evidence="2">WP3 / JCM 13877</strain>
    </source>
</reference>
<dbReference type="EMBL" id="CP000472">
    <property type="protein sequence ID" value="ACJ29526.1"/>
    <property type="molecule type" value="Genomic_DNA"/>
</dbReference>
<dbReference type="Proteomes" id="UP000000753">
    <property type="component" value="Chromosome"/>
</dbReference>
<sequence length="31" mass="3369">MRLAFNMSVIDGQLTAFRAIGLIAESKQSSI</sequence>
<evidence type="ECO:0000313" key="1">
    <source>
        <dbReference type="EMBL" id="ACJ29526.1"/>
    </source>
</evidence>
<organism evidence="1 2">
    <name type="scientific">Shewanella piezotolerans (strain WP3 / JCM 13877)</name>
    <dbReference type="NCBI Taxonomy" id="225849"/>
    <lineage>
        <taxon>Bacteria</taxon>
        <taxon>Pseudomonadati</taxon>
        <taxon>Pseudomonadota</taxon>
        <taxon>Gammaproteobacteria</taxon>
        <taxon>Alteromonadales</taxon>
        <taxon>Shewanellaceae</taxon>
        <taxon>Shewanella</taxon>
    </lineage>
</organism>
<dbReference type="STRING" id="225849.swp_2800"/>
<name>B8CPF0_SHEPW</name>
<protein>
    <submittedName>
        <fullName evidence="1">Uncharacterized protein</fullName>
    </submittedName>
</protein>
<dbReference type="KEGG" id="swp:swp_2800"/>
<keyword evidence="2" id="KW-1185">Reference proteome</keyword>